<evidence type="ECO:0008006" key="3">
    <source>
        <dbReference type="Google" id="ProtNLM"/>
    </source>
</evidence>
<dbReference type="PANTHER" id="PTHR35567:SF1">
    <property type="entry name" value="CONSERVED FUNGAL PROTEIN (AFU_ORTHOLOGUE AFUA_1G14230)"/>
    <property type="match status" value="1"/>
</dbReference>
<comment type="caution">
    <text evidence="1">The sequence shown here is derived from an EMBL/GenBank/DDBJ whole genome shotgun (WGS) entry which is preliminary data.</text>
</comment>
<dbReference type="EMBL" id="JACAZH010000006">
    <property type="protein sequence ID" value="KAF7366458.1"/>
    <property type="molecule type" value="Genomic_DNA"/>
</dbReference>
<accession>A0A8H6YU95</accession>
<dbReference type="AlphaFoldDB" id="A0A8H6YU95"/>
<dbReference type="Proteomes" id="UP000623467">
    <property type="component" value="Unassembled WGS sequence"/>
</dbReference>
<organism evidence="1 2">
    <name type="scientific">Mycena sanguinolenta</name>
    <dbReference type="NCBI Taxonomy" id="230812"/>
    <lineage>
        <taxon>Eukaryota</taxon>
        <taxon>Fungi</taxon>
        <taxon>Dikarya</taxon>
        <taxon>Basidiomycota</taxon>
        <taxon>Agaricomycotina</taxon>
        <taxon>Agaricomycetes</taxon>
        <taxon>Agaricomycetidae</taxon>
        <taxon>Agaricales</taxon>
        <taxon>Marasmiineae</taxon>
        <taxon>Mycenaceae</taxon>
        <taxon>Mycena</taxon>
    </lineage>
</organism>
<reference evidence="1" key="1">
    <citation type="submission" date="2020-05" db="EMBL/GenBank/DDBJ databases">
        <title>Mycena genomes resolve the evolution of fungal bioluminescence.</title>
        <authorList>
            <person name="Tsai I.J."/>
        </authorList>
    </citation>
    <scope>NUCLEOTIDE SEQUENCE</scope>
    <source>
        <strain evidence="1">160909Yilan</strain>
    </source>
</reference>
<keyword evidence="2" id="KW-1185">Reference proteome</keyword>
<name>A0A8H6YU95_9AGAR</name>
<proteinExistence type="predicted"/>
<protein>
    <recommendedName>
        <fullName evidence="3">Malate dehydrogenase</fullName>
    </recommendedName>
</protein>
<gene>
    <name evidence="1" type="ORF">MSAN_00902800</name>
</gene>
<dbReference type="InterPro" id="IPR021851">
    <property type="entry name" value="DUF3455"/>
</dbReference>
<evidence type="ECO:0000313" key="2">
    <source>
        <dbReference type="Proteomes" id="UP000623467"/>
    </source>
</evidence>
<dbReference type="PANTHER" id="PTHR35567">
    <property type="entry name" value="MALATE DEHYDROGENASE (AFU_ORTHOLOGUE AFUA_2G13800)"/>
    <property type="match status" value="1"/>
</dbReference>
<dbReference type="OrthoDB" id="1859733at2759"/>
<sequence>MPEFGRQRLCKTGNELHGVRPPRFPYTGFPDNPLVALLEADPGPPNIISPMVTLKSLSLLFLAPVALASFINPGSCDTSKATMDLPAGQTALVNPTFPPSFVTLGVGVQNYTCSNTSVYTSVGAVASLFDISCLLNNFNFDSIQTRAFAFWNESSQVTPLNVANDVGAPLMLGQHYFITNPSGTGLSPEWDFTVSTGASDAFVIGVKVGDIPDPSDPIVNIDWLSLNGVEGDLATQIFRINTVGGQPPSSCVPGSALLSVKYVSLYYLY</sequence>
<dbReference type="Pfam" id="PF11937">
    <property type="entry name" value="DUF3455"/>
    <property type="match status" value="1"/>
</dbReference>
<evidence type="ECO:0000313" key="1">
    <source>
        <dbReference type="EMBL" id="KAF7366458.1"/>
    </source>
</evidence>